<comment type="caution">
    <text evidence="15">The sequence shown here is derived from an EMBL/GenBank/DDBJ whole genome shotgun (WGS) entry which is preliminary data.</text>
</comment>
<evidence type="ECO:0008006" key="17">
    <source>
        <dbReference type="Google" id="ProtNLM"/>
    </source>
</evidence>
<keyword evidence="4" id="KW-0934">Plastid</keyword>
<evidence type="ECO:0000256" key="1">
    <source>
        <dbReference type="ARBA" id="ARBA00004581"/>
    </source>
</evidence>
<dbReference type="AlphaFoldDB" id="A0AAW1GRD9"/>
<dbReference type="InterPro" id="IPR006312">
    <property type="entry name" value="TatA/E"/>
</dbReference>
<reference evidence="15" key="1">
    <citation type="submission" date="2024-03" db="EMBL/GenBank/DDBJ databases">
        <title>WGS assembly of Saponaria officinalis var. Norfolk2.</title>
        <authorList>
            <person name="Jenkins J."/>
            <person name="Shu S."/>
            <person name="Grimwood J."/>
            <person name="Barry K."/>
            <person name="Goodstein D."/>
            <person name="Schmutz J."/>
            <person name="Leebens-Mack J."/>
            <person name="Osbourn A."/>
        </authorList>
    </citation>
    <scope>NUCLEOTIDE SEQUENCE [LARGE SCALE GENOMIC DNA]</scope>
    <source>
        <strain evidence="15">JIC</strain>
    </source>
</reference>
<dbReference type="GO" id="GO:0033281">
    <property type="term" value="C:TAT protein transport complex"/>
    <property type="evidence" value="ECO:0007669"/>
    <property type="project" value="UniProtKB-ARBA"/>
</dbReference>
<keyword evidence="8 14" id="KW-1133">Transmembrane helix</keyword>
<keyword evidence="3" id="KW-0150">Chloroplast</keyword>
<feature type="compositionally biased region" description="Polar residues" evidence="13">
    <location>
        <begin position="214"/>
        <end position="226"/>
    </location>
</feature>
<accession>A0AAW1GRD9</accession>
<evidence type="ECO:0000313" key="16">
    <source>
        <dbReference type="Proteomes" id="UP001443914"/>
    </source>
</evidence>
<evidence type="ECO:0000256" key="12">
    <source>
        <dbReference type="ARBA" id="ARBA00025340"/>
    </source>
</evidence>
<dbReference type="PRINTS" id="PR01506">
    <property type="entry name" value="TATBPROTEIN"/>
</dbReference>
<keyword evidence="6" id="KW-0653">Protein transport</keyword>
<keyword evidence="10" id="KW-0793">Thylakoid</keyword>
<evidence type="ECO:0000256" key="11">
    <source>
        <dbReference type="ARBA" id="ARBA00023136"/>
    </source>
</evidence>
<keyword evidence="9" id="KW-0811">Translocation</keyword>
<dbReference type="Pfam" id="PF02416">
    <property type="entry name" value="TatA_B_E"/>
    <property type="match status" value="1"/>
</dbReference>
<feature type="region of interest" description="Disordered" evidence="13">
    <location>
        <begin position="147"/>
        <end position="198"/>
    </location>
</feature>
<feature type="compositionally biased region" description="Basic and acidic residues" evidence="13">
    <location>
        <begin position="147"/>
        <end position="157"/>
    </location>
</feature>
<protein>
    <recommendedName>
        <fullName evidence="17">Sec-independent protein translocase protein TATB, chloroplastic</fullName>
    </recommendedName>
</protein>
<dbReference type="PANTHER" id="PTHR33162:SF3">
    <property type="entry name" value="SEC-INDEPENDENT PROTEIN TRANSLOCASE PROTEIN TATB, CHLOROPLASTIC"/>
    <property type="match status" value="1"/>
</dbReference>
<dbReference type="GO" id="GO:0006886">
    <property type="term" value="P:intracellular protein transport"/>
    <property type="evidence" value="ECO:0007669"/>
    <property type="project" value="UniProtKB-ARBA"/>
</dbReference>
<keyword evidence="5 14" id="KW-0812">Transmembrane</keyword>
<dbReference type="InterPro" id="IPR003369">
    <property type="entry name" value="TatA/B/E"/>
</dbReference>
<organism evidence="15 16">
    <name type="scientific">Saponaria officinalis</name>
    <name type="common">Common soapwort</name>
    <name type="synonym">Lychnis saponaria</name>
    <dbReference type="NCBI Taxonomy" id="3572"/>
    <lineage>
        <taxon>Eukaryota</taxon>
        <taxon>Viridiplantae</taxon>
        <taxon>Streptophyta</taxon>
        <taxon>Embryophyta</taxon>
        <taxon>Tracheophyta</taxon>
        <taxon>Spermatophyta</taxon>
        <taxon>Magnoliopsida</taxon>
        <taxon>eudicotyledons</taxon>
        <taxon>Gunneridae</taxon>
        <taxon>Pentapetalae</taxon>
        <taxon>Caryophyllales</taxon>
        <taxon>Caryophyllaceae</taxon>
        <taxon>Caryophylleae</taxon>
        <taxon>Saponaria</taxon>
    </lineage>
</organism>
<evidence type="ECO:0000256" key="4">
    <source>
        <dbReference type="ARBA" id="ARBA00022640"/>
    </source>
</evidence>
<evidence type="ECO:0000313" key="15">
    <source>
        <dbReference type="EMBL" id="KAK9665488.1"/>
    </source>
</evidence>
<evidence type="ECO:0000256" key="10">
    <source>
        <dbReference type="ARBA" id="ARBA00023078"/>
    </source>
</evidence>
<dbReference type="Gene3D" id="1.20.5.3310">
    <property type="match status" value="1"/>
</dbReference>
<dbReference type="GO" id="GO:0043953">
    <property type="term" value="P:protein transport by the Tat complex"/>
    <property type="evidence" value="ECO:0007669"/>
    <property type="project" value="InterPro"/>
</dbReference>
<keyword evidence="11 14" id="KW-0472">Membrane</keyword>
<feature type="compositionally biased region" description="Low complexity" evidence="13">
    <location>
        <begin position="164"/>
        <end position="174"/>
    </location>
</feature>
<evidence type="ECO:0000256" key="3">
    <source>
        <dbReference type="ARBA" id="ARBA00022528"/>
    </source>
</evidence>
<proteinExistence type="predicted"/>
<feature type="transmembrane region" description="Helical" evidence="14">
    <location>
        <begin position="85"/>
        <end position="108"/>
    </location>
</feature>
<dbReference type="EMBL" id="JBDFQZ010000014">
    <property type="protein sequence ID" value="KAK9665488.1"/>
    <property type="molecule type" value="Genomic_DNA"/>
</dbReference>
<feature type="compositionally biased region" description="Polar residues" evidence="13">
    <location>
        <begin position="181"/>
        <end position="196"/>
    </location>
</feature>
<sequence>MSSSSTLCTVSFHGLSPTKSPKTTMFSLSFSSSGVKTLKFPIFPRFSQMGLCKFTSWDGLKYMGVSISPKPLKTGRKAKCRGKGVYASLFGVGAPEALVIGVVALLVFGPKGLAEVARNLGKTLRAFQPTIRELQDVSKEFKSTLEREIGLNDDPRSMRNPYESNSARSAPSSSVVEDFQNVPSTDPNGAPSSKAYSSEEYLKITEEQLKASAAVQQQNATSSLQESPVEPASQPQSQPTVASFPSEIAVEPESQLQASQEDGVPSPSESKIDSERQTEDSHRETATVAPSVEKPESEP</sequence>
<dbReference type="PANTHER" id="PTHR33162">
    <property type="entry name" value="SEC-INDEPENDENT PROTEIN TRANSLOCASE PROTEIN TATA, CHLOROPLASTIC"/>
    <property type="match status" value="1"/>
</dbReference>
<dbReference type="NCBIfam" id="TIGR01411">
    <property type="entry name" value="tatAE"/>
    <property type="match status" value="1"/>
</dbReference>
<dbReference type="GO" id="GO:0009535">
    <property type="term" value="C:chloroplast thylakoid membrane"/>
    <property type="evidence" value="ECO:0007669"/>
    <property type="project" value="UniProtKB-SubCell"/>
</dbReference>
<gene>
    <name evidence="15" type="ORF">RND81_14G114900</name>
</gene>
<feature type="compositionally biased region" description="Polar residues" evidence="13">
    <location>
        <begin position="233"/>
        <end position="243"/>
    </location>
</feature>
<feature type="region of interest" description="Disordered" evidence="13">
    <location>
        <begin position="211"/>
        <end position="299"/>
    </location>
</feature>
<evidence type="ECO:0000256" key="5">
    <source>
        <dbReference type="ARBA" id="ARBA00022692"/>
    </source>
</evidence>
<keyword evidence="2" id="KW-0813">Transport</keyword>
<comment type="subcellular location">
    <subcellularLocation>
        <location evidence="1">Plastid</location>
        <location evidence="1">Chloroplast thylakoid membrane</location>
        <topology evidence="1">Single-pass membrane protein</topology>
    </subcellularLocation>
</comment>
<keyword evidence="7" id="KW-0809">Transit peptide</keyword>
<evidence type="ECO:0000256" key="6">
    <source>
        <dbReference type="ARBA" id="ARBA00022927"/>
    </source>
</evidence>
<evidence type="ECO:0000256" key="9">
    <source>
        <dbReference type="ARBA" id="ARBA00023010"/>
    </source>
</evidence>
<evidence type="ECO:0000256" key="13">
    <source>
        <dbReference type="SAM" id="MobiDB-lite"/>
    </source>
</evidence>
<keyword evidence="16" id="KW-1185">Reference proteome</keyword>
<evidence type="ECO:0000256" key="8">
    <source>
        <dbReference type="ARBA" id="ARBA00022989"/>
    </source>
</evidence>
<feature type="compositionally biased region" description="Basic and acidic residues" evidence="13">
    <location>
        <begin position="270"/>
        <end position="285"/>
    </location>
</feature>
<name>A0AAW1GRD9_SAPOF</name>
<evidence type="ECO:0000256" key="14">
    <source>
        <dbReference type="SAM" id="Phobius"/>
    </source>
</evidence>
<comment type="function">
    <text evidence="12">Part of the twin-arginine translocation (Tat) system that transports large folded proteins containing a characteristic twin-arginine motif in their signal peptide across the thylakoid membrane. Involved in delta pH-dependent protein transport required for chloroplast development, especially thylakoid membrane formation. TATC and TATB mediate precursor recognition, whereas TATA facilitates translocation.</text>
</comment>
<dbReference type="FunFam" id="1.20.5.3310:FF:000003">
    <property type="entry name" value="Sec-independent protein translocase protein TATB, chloroplastic"/>
    <property type="match status" value="1"/>
</dbReference>
<dbReference type="Proteomes" id="UP001443914">
    <property type="component" value="Unassembled WGS sequence"/>
</dbReference>
<evidence type="ECO:0000256" key="7">
    <source>
        <dbReference type="ARBA" id="ARBA00022946"/>
    </source>
</evidence>
<evidence type="ECO:0000256" key="2">
    <source>
        <dbReference type="ARBA" id="ARBA00022448"/>
    </source>
</evidence>